<keyword evidence="1" id="KW-0732">Signal</keyword>
<evidence type="ECO:0000256" key="1">
    <source>
        <dbReference type="SAM" id="SignalP"/>
    </source>
</evidence>
<dbReference type="Proteomes" id="UP001549920">
    <property type="component" value="Unassembled WGS sequence"/>
</dbReference>
<evidence type="ECO:0000313" key="3">
    <source>
        <dbReference type="Proteomes" id="UP001549920"/>
    </source>
</evidence>
<sequence length="194" mass="21236">MKSFLVFFVCVALISYHGAKGEGQETKEEVEEEEGSRRQFPGPFAMGLNAAQAAASAQANANAFGLGPRPTTRRPTALNRCYSCDDCPDVSKLPASTAVRTTTCVSYIDPRCVSYVTLDKIRHHRKLVYHRACVSESGSCEDIRRRNDPNTVLYCDECVGDLCNSNGVSRSLPDLTAALFFVVLTPILTKYALS</sequence>
<comment type="caution">
    <text evidence="2">The sequence shown here is derived from an EMBL/GenBank/DDBJ whole genome shotgun (WGS) entry which is preliminary data.</text>
</comment>
<keyword evidence="3" id="KW-1185">Reference proteome</keyword>
<feature type="signal peptide" evidence="1">
    <location>
        <begin position="1"/>
        <end position="21"/>
    </location>
</feature>
<protein>
    <submittedName>
        <fullName evidence="2">Uncharacterized protein</fullName>
    </submittedName>
</protein>
<name>A0ABR3HL29_LOXSC</name>
<feature type="chain" id="PRO_5046972120" evidence="1">
    <location>
        <begin position="22"/>
        <end position="194"/>
    </location>
</feature>
<accession>A0ABR3HL29</accession>
<dbReference type="EMBL" id="JBEUOH010000017">
    <property type="protein sequence ID" value="KAL0871093.1"/>
    <property type="molecule type" value="Genomic_DNA"/>
</dbReference>
<evidence type="ECO:0000313" key="2">
    <source>
        <dbReference type="EMBL" id="KAL0871093.1"/>
    </source>
</evidence>
<organism evidence="2 3">
    <name type="scientific">Loxostege sticticalis</name>
    <name type="common">Beet webworm moth</name>
    <dbReference type="NCBI Taxonomy" id="481309"/>
    <lineage>
        <taxon>Eukaryota</taxon>
        <taxon>Metazoa</taxon>
        <taxon>Ecdysozoa</taxon>
        <taxon>Arthropoda</taxon>
        <taxon>Hexapoda</taxon>
        <taxon>Insecta</taxon>
        <taxon>Pterygota</taxon>
        <taxon>Neoptera</taxon>
        <taxon>Endopterygota</taxon>
        <taxon>Lepidoptera</taxon>
        <taxon>Glossata</taxon>
        <taxon>Ditrysia</taxon>
        <taxon>Pyraloidea</taxon>
        <taxon>Crambidae</taxon>
        <taxon>Pyraustinae</taxon>
        <taxon>Loxostege</taxon>
    </lineage>
</organism>
<reference evidence="2 3" key="1">
    <citation type="submission" date="2024-06" db="EMBL/GenBank/DDBJ databases">
        <title>A chromosome-level genome assembly of beet webworm, Loxostege sticticalis.</title>
        <authorList>
            <person name="Zhang Y."/>
        </authorList>
    </citation>
    <scope>NUCLEOTIDE SEQUENCE [LARGE SCALE GENOMIC DNA]</scope>
    <source>
        <strain evidence="2">AQ026</strain>
        <tissue evidence="2">Whole body</tissue>
    </source>
</reference>
<gene>
    <name evidence="2" type="ORF">ABMA27_004897</name>
</gene>
<proteinExistence type="predicted"/>